<feature type="compositionally biased region" description="Basic residues" evidence="1">
    <location>
        <begin position="97"/>
        <end position="112"/>
    </location>
</feature>
<sequence length="112" mass="13538">MWAKTKKRKISKARIYKKSLFLDDDELHDAQINDNKVERYLVMVQIQNDQDPLKWITHWEILSTNHLMSINFGIPPYPPEKLQKVEGKKERQEKFTKKIRKIHNPRKTNLKK</sequence>
<evidence type="ECO:0000313" key="3">
    <source>
        <dbReference type="Proteomes" id="UP000232722"/>
    </source>
</evidence>
<dbReference type="VEuPathDB" id="FungiDB:FUN_024507"/>
<reference evidence="2 3" key="2">
    <citation type="submission" date="2017-09" db="EMBL/GenBank/DDBJ databases">
        <title>Extensive intraspecific genome diversity in a model arbuscular mycorrhizal fungus.</title>
        <authorList>
            <person name="Chen E.C."/>
            <person name="Morin E."/>
            <person name="Beaudet D."/>
            <person name="Noel J."/>
            <person name="Ndikumana S."/>
            <person name="Charron P."/>
            <person name="St-Onge C."/>
            <person name="Giorgi J."/>
            <person name="Grigoriev I.V."/>
            <person name="Roux C."/>
            <person name="Martin F.M."/>
            <person name="Corradi N."/>
        </authorList>
    </citation>
    <scope>NUCLEOTIDE SEQUENCE [LARGE SCALE GENOMIC DNA]</scope>
    <source>
        <strain evidence="2 3">A5</strain>
    </source>
</reference>
<organism evidence="2 3">
    <name type="scientific">Rhizophagus irregularis</name>
    <dbReference type="NCBI Taxonomy" id="588596"/>
    <lineage>
        <taxon>Eukaryota</taxon>
        <taxon>Fungi</taxon>
        <taxon>Fungi incertae sedis</taxon>
        <taxon>Mucoromycota</taxon>
        <taxon>Glomeromycotina</taxon>
        <taxon>Glomeromycetes</taxon>
        <taxon>Glomerales</taxon>
        <taxon>Glomeraceae</taxon>
        <taxon>Rhizophagus</taxon>
    </lineage>
</organism>
<name>A0A2N0P7D2_9GLOM</name>
<protein>
    <submittedName>
        <fullName evidence="2">Uncharacterized protein</fullName>
    </submittedName>
</protein>
<gene>
    <name evidence="2" type="ORF">RhiirA5_402272</name>
</gene>
<accession>A0A2N0P7D2</accession>
<evidence type="ECO:0000256" key="1">
    <source>
        <dbReference type="SAM" id="MobiDB-lite"/>
    </source>
</evidence>
<dbReference type="Proteomes" id="UP000232722">
    <property type="component" value="Unassembled WGS sequence"/>
</dbReference>
<comment type="caution">
    <text evidence="2">The sequence shown here is derived from an EMBL/GenBank/DDBJ whole genome shotgun (WGS) entry which is preliminary data.</text>
</comment>
<feature type="compositionally biased region" description="Basic and acidic residues" evidence="1">
    <location>
        <begin position="81"/>
        <end position="96"/>
    </location>
</feature>
<evidence type="ECO:0000313" key="2">
    <source>
        <dbReference type="EMBL" id="PKC02734.1"/>
    </source>
</evidence>
<dbReference type="EMBL" id="LLXJ01001325">
    <property type="protein sequence ID" value="PKC02734.1"/>
    <property type="molecule type" value="Genomic_DNA"/>
</dbReference>
<feature type="region of interest" description="Disordered" evidence="1">
    <location>
        <begin position="81"/>
        <end position="112"/>
    </location>
</feature>
<proteinExistence type="predicted"/>
<reference evidence="2 3" key="1">
    <citation type="submission" date="2016-04" db="EMBL/GenBank/DDBJ databases">
        <title>Genome analyses suggest a sexual origin of heterokaryosis in a supposedly ancient asexual fungus.</title>
        <authorList>
            <person name="Ropars J."/>
            <person name="Sedzielewska K."/>
            <person name="Noel J."/>
            <person name="Charron P."/>
            <person name="Farinelli L."/>
            <person name="Marton T."/>
            <person name="Kruger M."/>
            <person name="Pelin A."/>
            <person name="Brachmann A."/>
            <person name="Corradi N."/>
        </authorList>
    </citation>
    <scope>NUCLEOTIDE SEQUENCE [LARGE SCALE GENOMIC DNA]</scope>
    <source>
        <strain evidence="2 3">A5</strain>
    </source>
</reference>
<dbReference type="AlphaFoldDB" id="A0A2N0P7D2"/>